<sequence>MLFLSFGILTKGFSPGLKDSLNLSLFFPKLALIQSSVNFSFRHIKQLIFIYSKQFTPSFNVIVANFAFIFGIQDQVLVVVVAVKALPLLAFFFLIPSVFSEIGLPNI</sequence>
<reference evidence="2" key="2">
    <citation type="submission" date="2015-06" db="UniProtKB">
        <authorList>
            <consortium name="EnsemblMetazoa"/>
        </authorList>
    </citation>
    <scope>IDENTIFICATION</scope>
</reference>
<organism evidence="2 3">
    <name type="scientific">Megaselia scalaris</name>
    <name type="common">Humpbacked fly</name>
    <name type="synonym">Phora scalaris</name>
    <dbReference type="NCBI Taxonomy" id="36166"/>
    <lineage>
        <taxon>Eukaryota</taxon>
        <taxon>Metazoa</taxon>
        <taxon>Ecdysozoa</taxon>
        <taxon>Arthropoda</taxon>
        <taxon>Hexapoda</taxon>
        <taxon>Insecta</taxon>
        <taxon>Pterygota</taxon>
        <taxon>Neoptera</taxon>
        <taxon>Endopterygota</taxon>
        <taxon>Diptera</taxon>
        <taxon>Brachycera</taxon>
        <taxon>Muscomorpha</taxon>
        <taxon>Platypezoidea</taxon>
        <taxon>Phoridae</taxon>
        <taxon>Megaseliini</taxon>
        <taxon>Megaselia</taxon>
    </lineage>
</organism>
<keyword evidence="1" id="KW-0812">Transmembrane</keyword>
<evidence type="ECO:0000313" key="2">
    <source>
        <dbReference type="EnsemblMetazoa" id="MESCA007419-PA"/>
    </source>
</evidence>
<dbReference type="AlphaFoldDB" id="T1GUK4"/>
<feature type="transmembrane region" description="Helical" evidence="1">
    <location>
        <begin position="76"/>
        <end position="99"/>
    </location>
</feature>
<protein>
    <submittedName>
        <fullName evidence="2">Uncharacterized protein</fullName>
    </submittedName>
</protein>
<keyword evidence="1" id="KW-1133">Transmembrane helix</keyword>
<dbReference type="Proteomes" id="UP000015102">
    <property type="component" value="Unassembled WGS sequence"/>
</dbReference>
<dbReference type="EnsemblMetazoa" id="MESCA007419-RA">
    <property type="protein sequence ID" value="MESCA007419-PA"/>
    <property type="gene ID" value="MESCA007419"/>
</dbReference>
<feature type="transmembrane region" description="Helical" evidence="1">
    <location>
        <begin position="48"/>
        <end position="70"/>
    </location>
</feature>
<keyword evidence="1" id="KW-0472">Membrane</keyword>
<name>T1GUK4_MEGSC</name>
<evidence type="ECO:0000313" key="3">
    <source>
        <dbReference type="Proteomes" id="UP000015102"/>
    </source>
</evidence>
<dbReference type="HOGENOM" id="CLU_2212932_0_0_1"/>
<reference evidence="3" key="1">
    <citation type="submission" date="2013-02" db="EMBL/GenBank/DDBJ databases">
        <authorList>
            <person name="Hughes D."/>
        </authorList>
    </citation>
    <scope>NUCLEOTIDE SEQUENCE</scope>
    <source>
        <strain>Durham</strain>
        <strain evidence="3">NC isolate 2 -- Noor lab</strain>
    </source>
</reference>
<accession>T1GUK4</accession>
<proteinExistence type="predicted"/>
<evidence type="ECO:0000256" key="1">
    <source>
        <dbReference type="SAM" id="Phobius"/>
    </source>
</evidence>
<dbReference type="EMBL" id="CAQQ02393617">
    <property type="status" value="NOT_ANNOTATED_CDS"/>
    <property type="molecule type" value="Genomic_DNA"/>
</dbReference>
<keyword evidence="3" id="KW-1185">Reference proteome</keyword>
<dbReference type="EMBL" id="CAQQ02393616">
    <property type="status" value="NOT_ANNOTATED_CDS"/>
    <property type="molecule type" value="Genomic_DNA"/>
</dbReference>